<name>A0AAV7JCQ6_9METZ</name>
<gene>
    <name evidence="9" type="ORF">LOD99_12653</name>
</gene>
<feature type="transmembrane region" description="Helical" evidence="7">
    <location>
        <begin position="452"/>
        <end position="473"/>
    </location>
</feature>
<evidence type="ECO:0000313" key="9">
    <source>
        <dbReference type="EMBL" id="KAI6646532.1"/>
    </source>
</evidence>
<reference evidence="9 10" key="1">
    <citation type="journal article" date="2023" name="BMC Biol.">
        <title>The compact genome of the sponge Oopsacas minuta (Hexactinellida) is lacking key metazoan core genes.</title>
        <authorList>
            <person name="Santini S."/>
            <person name="Schenkelaars Q."/>
            <person name="Jourda C."/>
            <person name="Duchesne M."/>
            <person name="Belahbib H."/>
            <person name="Rocher C."/>
            <person name="Selva M."/>
            <person name="Riesgo A."/>
            <person name="Vervoort M."/>
            <person name="Leys S.P."/>
            <person name="Kodjabachian L."/>
            <person name="Le Bivic A."/>
            <person name="Borchiellini C."/>
            <person name="Claverie J.M."/>
            <person name="Renard E."/>
        </authorList>
    </citation>
    <scope>NUCLEOTIDE SEQUENCE [LARGE SCALE GENOMIC DNA]</scope>
    <source>
        <strain evidence="9">SPO-2</strain>
    </source>
</reference>
<comment type="caution">
    <text evidence="9">The sequence shown here is derived from an EMBL/GenBank/DDBJ whole genome shotgun (WGS) entry which is preliminary data.</text>
</comment>
<keyword evidence="4 7" id="KW-0812">Transmembrane</keyword>
<dbReference type="InterPro" id="IPR004680">
    <property type="entry name" value="Cit_transptr-like_dom"/>
</dbReference>
<sequence>MAGEELTQCRLIYDHRNASCNVSITEILLHHEVNTPLSAVALLILGSLCYLIIWPCLVCDFKCLRFGRIAAVLFGSLLMTVVLVLTQDEVYCILGRKNSLQTLCLLLGMMLFAYYLEREGLLSLVLKPLMKKERSFYTILWVICIMSGTLSALITNDATCVLLTPLILLEHRRQKRSKREFLPLLLGIASSANIGSAATVMGNPQNAYIAANIGLNLSQTFLTLFPAAIVGLFLNTCLLYIYTYCFYLRKKKQPKENTNINEVSIDNKYVSSDTSSHSPIILTNSISENIGAQHEEDTRSIQSISNNKIESNHITNGSVVHEVSGIGDNNVIQNGKKEEITFQCDEKHPLLQNALFNRLKIRTPHRFYCRTSPHVCNAAPQNGDTNQDITSSWIMLYDPDGGNSDIPIIYAPCKFCIHTPSYNRLFWVILVLSLTITIILLCVPPHNAANLYFDIGLIPICMASILLLVDGVLNKRSSTESVRHLDWGVILLFCGLFIWLEGFKKTNVPKATFHLLKDYMGVRSFGGVMVFTLFIIIGSNLLSNVPMVILIVDYIKCLPGVQNMDPNSRDYTIVASLILSWVSTIAGNFTLIGSVANLIVAEKAKRHINYNLSFFSYLFFGFTSSIIVLFLGLPIIYLLGIIVVHI</sequence>
<dbReference type="PANTHER" id="PTHR43302:SF5">
    <property type="entry name" value="TRANSPORTER ARSB-RELATED"/>
    <property type="match status" value="1"/>
</dbReference>
<feature type="transmembrane region" description="Helical" evidence="7">
    <location>
        <begin position="37"/>
        <end position="54"/>
    </location>
</feature>
<keyword evidence="2" id="KW-0813">Transport</keyword>
<feature type="transmembrane region" description="Helical" evidence="7">
    <location>
        <begin position="98"/>
        <end position="116"/>
    </location>
</feature>
<feature type="transmembrane region" description="Helical" evidence="7">
    <location>
        <begin position="136"/>
        <end position="169"/>
    </location>
</feature>
<evidence type="ECO:0000256" key="2">
    <source>
        <dbReference type="ARBA" id="ARBA00022448"/>
    </source>
</evidence>
<evidence type="ECO:0000256" key="5">
    <source>
        <dbReference type="ARBA" id="ARBA00022989"/>
    </source>
</evidence>
<evidence type="ECO:0000259" key="8">
    <source>
        <dbReference type="Pfam" id="PF03600"/>
    </source>
</evidence>
<feature type="transmembrane region" description="Helical" evidence="7">
    <location>
        <begin position="221"/>
        <end position="247"/>
    </location>
</feature>
<dbReference type="EMBL" id="JAKMXF010000354">
    <property type="protein sequence ID" value="KAI6646532.1"/>
    <property type="molecule type" value="Genomic_DNA"/>
</dbReference>
<feature type="domain" description="Citrate transporter-like" evidence="8">
    <location>
        <begin position="66"/>
        <end position="554"/>
    </location>
</feature>
<feature type="transmembrane region" description="Helical" evidence="7">
    <location>
        <begin position="573"/>
        <end position="599"/>
    </location>
</feature>
<evidence type="ECO:0000256" key="1">
    <source>
        <dbReference type="ARBA" id="ARBA00004651"/>
    </source>
</evidence>
<comment type="subcellular location">
    <subcellularLocation>
        <location evidence="1">Cell membrane</location>
        <topology evidence="1">Multi-pass membrane protein</topology>
    </subcellularLocation>
</comment>
<feature type="transmembrane region" description="Helical" evidence="7">
    <location>
        <begin position="181"/>
        <end position="201"/>
    </location>
</feature>
<feature type="transmembrane region" description="Helical" evidence="7">
    <location>
        <begin position="66"/>
        <end position="86"/>
    </location>
</feature>
<evidence type="ECO:0000256" key="7">
    <source>
        <dbReference type="SAM" id="Phobius"/>
    </source>
</evidence>
<keyword evidence="5 7" id="KW-1133">Transmembrane helix</keyword>
<feature type="transmembrane region" description="Helical" evidence="7">
    <location>
        <begin position="485"/>
        <end position="504"/>
    </location>
</feature>
<feature type="transmembrane region" description="Helical" evidence="7">
    <location>
        <begin position="619"/>
        <end position="644"/>
    </location>
</feature>
<organism evidence="9 10">
    <name type="scientific">Oopsacas minuta</name>
    <dbReference type="NCBI Taxonomy" id="111878"/>
    <lineage>
        <taxon>Eukaryota</taxon>
        <taxon>Metazoa</taxon>
        <taxon>Porifera</taxon>
        <taxon>Hexactinellida</taxon>
        <taxon>Hexasterophora</taxon>
        <taxon>Lyssacinosida</taxon>
        <taxon>Leucopsacidae</taxon>
        <taxon>Oopsacas</taxon>
    </lineage>
</organism>
<dbReference type="Pfam" id="PF03600">
    <property type="entry name" value="CitMHS"/>
    <property type="match status" value="1"/>
</dbReference>
<keyword evidence="6 7" id="KW-0472">Membrane</keyword>
<dbReference type="Proteomes" id="UP001165289">
    <property type="component" value="Unassembled WGS sequence"/>
</dbReference>
<dbReference type="GO" id="GO:0055085">
    <property type="term" value="P:transmembrane transport"/>
    <property type="evidence" value="ECO:0007669"/>
    <property type="project" value="InterPro"/>
</dbReference>
<dbReference type="GO" id="GO:0005886">
    <property type="term" value="C:plasma membrane"/>
    <property type="evidence" value="ECO:0007669"/>
    <property type="project" value="UniProtKB-SubCell"/>
</dbReference>
<evidence type="ECO:0000256" key="4">
    <source>
        <dbReference type="ARBA" id="ARBA00022692"/>
    </source>
</evidence>
<protein>
    <submittedName>
        <fullName evidence="9">ArsB transporter</fullName>
    </submittedName>
</protein>
<evidence type="ECO:0000313" key="10">
    <source>
        <dbReference type="Proteomes" id="UP001165289"/>
    </source>
</evidence>
<dbReference type="AlphaFoldDB" id="A0AAV7JCQ6"/>
<accession>A0AAV7JCQ6</accession>
<evidence type="ECO:0000256" key="6">
    <source>
        <dbReference type="ARBA" id="ARBA00023136"/>
    </source>
</evidence>
<evidence type="ECO:0000256" key="3">
    <source>
        <dbReference type="ARBA" id="ARBA00022475"/>
    </source>
</evidence>
<feature type="transmembrane region" description="Helical" evidence="7">
    <location>
        <begin position="425"/>
        <end position="446"/>
    </location>
</feature>
<feature type="transmembrane region" description="Helical" evidence="7">
    <location>
        <begin position="524"/>
        <end position="552"/>
    </location>
</feature>
<keyword evidence="3" id="KW-1003">Cell membrane</keyword>
<proteinExistence type="predicted"/>
<dbReference type="PANTHER" id="PTHR43302">
    <property type="entry name" value="TRANSPORTER ARSB-RELATED"/>
    <property type="match status" value="1"/>
</dbReference>
<keyword evidence="10" id="KW-1185">Reference proteome</keyword>